<protein>
    <submittedName>
        <fullName evidence="2">Uncharacterized protein</fullName>
    </submittedName>
</protein>
<name>A0A1G8K7Q3_9RHOB</name>
<evidence type="ECO:0000313" key="3">
    <source>
        <dbReference type="Proteomes" id="UP000199382"/>
    </source>
</evidence>
<dbReference type="STRING" id="571298.SAMN04488026_1002170"/>
<sequence length="151" mass="16305">MICTLGRYRPFRLSLARLLLALLLSALPAMAVAQDGFSYEEKVKAYKKNMTLLGIPAATVAPDGLVFASLAWTDRRNGFGNNPDGSGAFGFGIGVGDDLFDLQFAAHITSLQDDFGDSGFLSVRASKRLDQGGIPTYLGLWGQPYRALGRR</sequence>
<organism evidence="2 3">
    <name type="scientific">Aliiruegeria lutimaris</name>
    <dbReference type="NCBI Taxonomy" id="571298"/>
    <lineage>
        <taxon>Bacteria</taxon>
        <taxon>Pseudomonadati</taxon>
        <taxon>Pseudomonadota</taxon>
        <taxon>Alphaproteobacteria</taxon>
        <taxon>Rhodobacterales</taxon>
        <taxon>Roseobacteraceae</taxon>
        <taxon>Aliiruegeria</taxon>
    </lineage>
</organism>
<feature type="signal peptide" evidence="1">
    <location>
        <begin position="1"/>
        <end position="31"/>
    </location>
</feature>
<dbReference type="Proteomes" id="UP000199382">
    <property type="component" value="Unassembled WGS sequence"/>
</dbReference>
<dbReference type="EMBL" id="FNEK01000002">
    <property type="protein sequence ID" value="SDI39452.1"/>
    <property type="molecule type" value="Genomic_DNA"/>
</dbReference>
<reference evidence="2 3" key="1">
    <citation type="submission" date="2016-10" db="EMBL/GenBank/DDBJ databases">
        <authorList>
            <person name="de Groot N.N."/>
        </authorList>
    </citation>
    <scope>NUCLEOTIDE SEQUENCE [LARGE SCALE GENOMIC DNA]</scope>
    <source>
        <strain evidence="2 3">DSM 25294</strain>
    </source>
</reference>
<dbReference type="RefSeq" id="WP_093148470.1">
    <property type="nucleotide sequence ID" value="NZ_FNEK01000002.1"/>
</dbReference>
<feature type="chain" id="PRO_5011707149" evidence="1">
    <location>
        <begin position="32"/>
        <end position="151"/>
    </location>
</feature>
<keyword evidence="1" id="KW-0732">Signal</keyword>
<dbReference type="AlphaFoldDB" id="A0A1G8K7Q3"/>
<proteinExistence type="predicted"/>
<dbReference type="OrthoDB" id="7851054at2"/>
<keyword evidence="3" id="KW-1185">Reference proteome</keyword>
<evidence type="ECO:0000313" key="2">
    <source>
        <dbReference type="EMBL" id="SDI39452.1"/>
    </source>
</evidence>
<gene>
    <name evidence="2" type="ORF">SAMN04488026_1002170</name>
</gene>
<evidence type="ECO:0000256" key="1">
    <source>
        <dbReference type="SAM" id="SignalP"/>
    </source>
</evidence>
<accession>A0A1G8K7Q3</accession>